<evidence type="ECO:0000313" key="1">
    <source>
        <dbReference type="EMBL" id="SUS07277.1"/>
    </source>
</evidence>
<sequence>MVKPKNWGKDTLVPAPEHWGEEISAEEVVNPVVFHFRPHTFVAISPERRAEFEKYFEENVGFPPPKMKGVQNTARARYPNGGISGSNGGWDDCIE</sequence>
<proteinExistence type="predicted"/>
<protein>
    <submittedName>
        <fullName evidence="1">Uncharacterized protein</fullName>
    </submittedName>
</protein>
<dbReference type="EMBL" id="UIDG01000339">
    <property type="protein sequence ID" value="SUS07277.1"/>
    <property type="molecule type" value="Genomic_DNA"/>
</dbReference>
<name>A0A380TGY5_9ZZZZ</name>
<organism evidence="1">
    <name type="scientific">metagenome</name>
    <dbReference type="NCBI Taxonomy" id="256318"/>
    <lineage>
        <taxon>unclassified sequences</taxon>
        <taxon>metagenomes</taxon>
    </lineage>
</organism>
<accession>A0A380TGY5</accession>
<dbReference type="AlphaFoldDB" id="A0A380TGY5"/>
<reference evidence="1" key="1">
    <citation type="submission" date="2018-07" db="EMBL/GenBank/DDBJ databases">
        <authorList>
            <person name="Quirk P.G."/>
            <person name="Krulwich T.A."/>
        </authorList>
    </citation>
    <scope>NUCLEOTIDE SEQUENCE</scope>
</reference>
<gene>
    <name evidence="1" type="ORF">DF3PB_4030005</name>
</gene>